<accession>A0A6J7ALP4</accession>
<reference evidence="4" key="1">
    <citation type="submission" date="2020-05" db="EMBL/GenBank/DDBJ databases">
        <authorList>
            <person name="Chiriac C."/>
            <person name="Salcher M."/>
            <person name="Ghai R."/>
            <person name="Kavagutti S V."/>
        </authorList>
    </citation>
    <scope>NUCLEOTIDE SEQUENCE</scope>
</reference>
<dbReference type="GO" id="GO:0000166">
    <property type="term" value="F:nucleotide binding"/>
    <property type="evidence" value="ECO:0007669"/>
    <property type="project" value="UniProtKB-KW"/>
</dbReference>
<dbReference type="EMBL" id="CAFBOS010000162">
    <property type="protein sequence ID" value="CAB5011234.1"/>
    <property type="molecule type" value="Genomic_DNA"/>
</dbReference>
<evidence type="ECO:0000313" key="3">
    <source>
        <dbReference type="EMBL" id="CAB4741867.1"/>
    </source>
</evidence>
<protein>
    <submittedName>
        <fullName evidence="4">Unannotated protein</fullName>
    </submittedName>
</protein>
<dbReference type="InterPro" id="IPR011146">
    <property type="entry name" value="HIT-like"/>
</dbReference>
<dbReference type="Pfam" id="PF01230">
    <property type="entry name" value="HIT"/>
    <property type="match status" value="1"/>
</dbReference>
<dbReference type="PANTHER" id="PTHR42997:SF1">
    <property type="entry name" value="AP-4-A PHOSPHORYLASE"/>
    <property type="match status" value="1"/>
</dbReference>
<organism evidence="4">
    <name type="scientific">freshwater metagenome</name>
    <dbReference type="NCBI Taxonomy" id="449393"/>
    <lineage>
        <taxon>unclassified sequences</taxon>
        <taxon>metagenomes</taxon>
        <taxon>ecological metagenomes</taxon>
    </lineage>
</organism>
<evidence type="ECO:0000313" key="6">
    <source>
        <dbReference type="EMBL" id="CAB5011234.1"/>
    </source>
</evidence>
<dbReference type="AlphaFoldDB" id="A0A6J7ALP4"/>
<evidence type="ECO:0000313" key="5">
    <source>
        <dbReference type="EMBL" id="CAB4902185.1"/>
    </source>
</evidence>
<feature type="domain" description="HIT" evidence="2">
    <location>
        <begin position="31"/>
        <end position="142"/>
    </location>
</feature>
<dbReference type="InterPro" id="IPR052908">
    <property type="entry name" value="AP-4-A_phosphorylase"/>
</dbReference>
<evidence type="ECO:0000256" key="1">
    <source>
        <dbReference type="ARBA" id="ARBA00022741"/>
    </source>
</evidence>
<dbReference type="SUPFAM" id="SSF54197">
    <property type="entry name" value="HIT-like"/>
    <property type="match status" value="1"/>
</dbReference>
<evidence type="ECO:0000259" key="2">
    <source>
        <dbReference type="PROSITE" id="PS51084"/>
    </source>
</evidence>
<dbReference type="InterPro" id="IPR039383">
    <property type="entry name" value="FHIT"/>
</dbReference>
<dbReference type="EMBL" id="CAFABA010000082">
    <property type="protein sequence ID" value="CAB4833815.1"/>
    <property type="molecule type" value="Genomic_DNA"/>
</dbReference>
<dbReference type="InterPro" id="IPR036265">
    <property type="entry name" value="HIT-like_sf"/>
</dbReference>
<gene>
    <name evidence="3" type="ORF">UFOPK2754_01233</name>
    <name evidence="4" type="ORF">UFOPK3139_01897</name>
    <name evidence="5" type="ORF">UFOPK3543_00924</name>
    <name evidence="6" type="ORF">UFOPK3967_02245</name>
</gene>
<dbReference type="EMBL" id="CAEZYR010000038">
    <property type="protein sequence ID" value="CAB4741867.1"/>
    <property type="molecule type" value="Genomic_DNA"/>
</dbReference>
<dbReference type="EMBL" id="CAFBMH010000024">
    <property type="protein sequence ID" value="CAB4902185.1"/>
    <property type="molecule type" value="Genomic_DNA"/>
</dbReference>
<dbReference type="PROSITE" id="PS51084">
    <property type="entry name" value="HIT_2"/>
    <property type="match status" value="1"/>
</dbReference>
<dbReference type="CDD" id="cd01275">
    <property type="entry name" value="FHIT"/>
    <property type="match status" value="1"/>
</dbReference>
<name>A0A6J7ALP4_9ZZZZ</name>
<sequence length="170" mass="18699">MIERLWAGWRIPYLKQDDDQRTASRTVGLSLFEGIEQSGLPDEQTYVLWRGSRCFALLNAYPYGSGHLMVLPKRAVADLEALEPDEHTELFAGVRDAVIAVKSAYRPQGVNVGINLGTAAGAGVPGHLHVHVLPRWAGDTNFVTALAEVRVLPEPLSDTWRKLCAAWPQG</sequence>
<dbReference type="PANTHER" id="PTHR42997">
    <property type="entry name" value="HIT FAMILY HYDROLASE"/>
    <property type="match status" value="1"/>
</dbReference>
<dbReference type="GO" id="GO:0003824">
    <property type="term" value="F:catalytic activity"/>
    <property type="evidence" value="ECO:0007669"/>
    <property type="project" value="InterPro"/>
</dbReference>
<dbReference type="Gene3D" id="3.30.428.10">
    <property type="entry name" value="HIT-like"/>
    <property type="match status" value="1"/>
</dbReference>
<keyword evidence="1" id="KW-0547">Nucleotide-binding</keyword>
<evidence type="ECO:0000313" key="4">
    <source>
        <dbReference type="EMBL" id="CAB4833815.1"/>
    </source>
</evidence>
<proteinExistence type="predicted"/>